<feature type="domain" description="Glycine zipper 2TM" evidence="4">
    <location>
        <begin position="64"/>
        <end position="105"/>
    </location>
</feature>
<accession>S6B0P4</accession>
<evidence type="ECO:0000256" key="3">
    <source>
        <dbReference type="SAM" id="SignalP"/>
    </source>
</evidence>
<dbReference type="InterPro" id="IPR008816">
    <property type="entry name" value="Gly_zipper_2TM_dom"/>
</dbReference>
<dbReference type="EMBL" id="AP013066">
    <property type="protein sequence ID" value="BAN34252.1"/>
    <property type="molecule type" value="Genomic_DNA"/>
</dbReference>
<dbReference type="RefSeq" id="WP_009206802.1">
    <property type="nucleotide sequence ID" value="NC_022357.1"/>
</dbReference>
<dbReference type="KEGG" id="sdr:SCD_n00403"/>
<dbReference type="STRING" id="1163617.SCD_n00403"/>
<gene>
    <name evidence="5" type="ORF">SCD_n00403</name>
</gene>
<dbReference type="AlphaFoldDB" id="S6B0P4"/>
<keyword evidence="2" id="KW-0472">Membrane</keyword>
<feature type="signal peptide" evidence="3">
    <location>
        <begin position="1"/>
        <end position="21"/>
    </location>
</feature>
<feature type="chain" id="PRO_5004536606" evidence="3">
    <location>
        <begin position="22"/>
        <end position="166"/>
    </location>
</feature>
<dbReference type="HOGENOM" id="CLU_094245_2_0_4"/>
<keyword evidence="3" id="KW-0732">Signal</keyword>
<sequence>MHKLFTFAIAATTGLTGLATAADFTDTAPVISSTPIYRQISEPRQDCWTETVSSAPVSQEKSYGGAVIGGLAGALLGSQVGQGNGRTAAAAVGAATGALVGDRMGNPAQADVPRQVQRCREIETSRQELSGYNVVYRFHGRDITTTLPYDPGSHVRLGVNVLGAGS</sequence>
<comment type="subcellular location">
    <subcellularLocation>
        <location evidence="1">Membrane</location>
    </subcellularLocation>
</comment>
<reference evidence="5 6" key="1">
    <citation type="journal article" date="2012" name="Appl. Environ. Microbiol.">
        <title>Draft genome sequence of a psychrotolerant sulfur-oxidizing bacterium, Sulfuricella denitrificans skB26, and proteomic insights into cold adaptation.</title>
        <authorList>
            <person name="Watanabe T."/>
            <person name="Kojima H."/>
            <person name="Fukui M."/>
        </authorList>
    </citation>
    <scope>NUCLEOTIDE SEQUENCE [LARGE SCALE GENOMIC DNA]</scope>
    <source>
        <strain evidence="6">skB26</strain>
    </source>
</reference>
<dbReference type="Proteomes" id="UP000015559">
    <property type="component" value="Chromosome"/>
</dbReference>
<evidence type="ECO:0000256" key="2">
    <source>
        <dbReference type="ARBA" id="ARBA00023136"/>
    </source>
</evidence>
<protein>
    <submittedName>
        <fullName evidence="5">17 kDa surface antigen</fullName>
    </submittedName>
</protein>
<dbReference type="eggNOG" id="COG3134">
    <property type="taxonomic scope" value="Bacteria"/>
</dbReference>
<evidence type="ECO:0000313" key="5">
    <source>
        <dbReference type="EMBL" id="BAN34252.1"/>
    </source>
</evidence>
<evidence type="ECO:0000256" key="1">
    <source>
        <dbReference type="ARBA" id="ARBA00004370"/>
    </source>
</evidence>
<keyword evidence="6" id="KW-1185">Reference proteome</keyword>
<organism evidence="5 6">
    <name type="scientific">Sulfuricella denitrificans (strain DSM 22764 / NBRC 105220 / skB26)</name>
    <dbReference type="NCBI Taxonomy" id="1163617"/>
    <lineage>
        <taxon>Bacteria</taxon>
        <taxon>Pseudomonadati</taxon>
        <taxon>Pseudomonadota</taxon>
        <taxon>Betaproteobacteria</taxon>
        <taxon>Nitrosomonadales</taxon>
        <taxon>Sulfuricellaceae</taxon>
        <taxon>Sulfuricella</taxon>
    </lineage>
</organism>
<proteinExistence type="predicted"/>
<dbReference type="GO" id="GO:0019867">
    <property type="term" value="C:outer membrane"/>
    <property type="evidence" value="ECO:0007669"/>
    <property type="project" value="InterPro"/>
</dbReference>
<dbReference type="InterPro" id="IPR051407">
    <property type="entry name" value="Bact_OM_lipoprot/Surf_antigen"/>
</dbReference>
<dbReference type="PANTHER" id="PTHR35603:SF2">
    <property type="entry name" value="OUTER MEMBRANE LIPOPROTEIN"/>
    <property type="match status" value="1"/>
</dbReference>
<evidence type="ECO:0000313" key="6">
    <source>
        <dbReference type="Proteomes" id="UP000015559"/>
    </source>
</evidence>
<dbReference type="OrthoDB" id="8909257at2"/>
<evidence type="ECO:0000259" key="4">
    <source>
        <dbReference type="Pfam" id="PF05433"/>
    </source>
</evidence>
<name>S6B0P4_SULDS</name>
<dbReference type="PANTHER" id="PTHR35603">
    <property type="match status" value="1"/>
</dbReference>
<dbReference type="Pfam" id="PF05433">
    <property type="entry name" value="Rick_17kDa_Anti"/>
    <property type="match status" value="1"/>
</dbReference>